<reference evidence="5 6" key="1">
    <citation type="submission" date="2020-08" db="EMBL/GenBank/DDBJ databases">
        <title>Genomic Encyclopedia of Type Strains, Phase IV (KMG-IV): sequencing the most valuable type-strain genomes for metagenomic binning, comparative biology and taxonomic classification.</title>
        <authorList>
            <person name="Goeker M."/>
        </authorList>
    </citation>
    <scope>NUCLEOTIDE SEQUENCE [LARGE SCALE GENOMIC DNA]</scope>
    <source>
        <strain evidence="5 6">DSM 17976</strain>
    </source>
</reference>
<dbReference type="GO" id="GO:0045892">
    <property type="term" value="P:negative regulation of DNA-templated transcription"/>
    <property type="evidence" value="ECO:0007669"/>
    <property type="project" value="InterPro"/>
</dbReference>
<gene>
    <name evidence="5" type="ORF">FHS57_005987</name>
</gene>
<dbReference type="SUPFAM" id="SSF46785">
    <property type="entry name" value="Winged helix' DNA-binding domain"/>
    <property type="match status" value="1"/>
</dbReference>
<protein>
    <submittedName>
        <fullName evidence="5">Putative transcriptional regulator</fullName>
    </submittedName>
</protein>
<keyword evidence="6" id="KW-1185">Reference proteome</keyword>
<evidence type="ECO:0000256" key="3">
    <source>
        <dbReference type="ARBA" id="ARBA00023125"/>
    </source>
</evidence>
<dbReference type="Gene3D" id="1.10.10.10">
    <property type="entry name" value="Winged helix-like DNA-binding domain superfamily/Winged helix DNA-binding domain"/>
    <property type="match status" value="1"/>
</dbReference>
<dbReference type="Pfam" id="PF03965">
    <property type="entry name" value="Penicillinase_R"/>
    <property type="match status" value="1"/>
</dbReference>
<accession>A0A7W5ZRV4</accession>
<evidence type="ECO:0000313" key="5">
    <source>
        <dbReference type="EMBL" id="MBB3841958.1"/>
    </source>
</evidence>
<dbReference type="InterPro" id="IPR036390">
    <property type="entry name" value="WH_DNA-bd_sf"/>
</dbReference>
<keyword evidence="3" id="KW-0238">DNA-binding</keyword>
<name>A0A7W5ZRV4_9BACT</name>
<dbReference type="InterPro" id="IPR036388">
    <property type="entry name" value="WH-like_DNA-bd_sf"/>
</dbReference>
<comment type="similarity">
    <text evidence="1">Belongs to the BlaI transcriptional regulatory family.</text>
</comment>
<sequence>MKELTKAEEMVMLVLWELEEGTVWSILECIQMTPKPLYNTVSTFIRILENKGFVKHRNLNNRTYMYSPAITKEEYQRYITTRFVSLYFNNSMKEAVAYFAKELSDVEKKQLIDARNSASLRNKD</sequence>
<evidence type="ECO:0000313" key="6">
    <source>
        <dbReference type="Proteomes" id="UP000541352"/>
    </source>
</evidence>
<comment type="caution">
    <text evidence="5">The sequence shown here is derived from an EMBL/GenBank/DDBJ whole genome shotgun (WGS) entry which is preliminary data.</text>
</comment>
<evidence type="ECO:0000256" key="4">
    <source>
        <dbReference type="ARBA" id="ARBA00023163"/>
    </source>
</evidence>
<dbReference type="GO" id="GO:0003677">
    <property type="term" value="F:DNA binding"/>
    <property type="evidence" value="ECO:0007669"/>
    <property type="project" value="UniProtKB-KW"/>
</dbReference>
<keyword evidence="4" id="KW-0804">Transcription</keyword>
<dbReference type="InterPro" id="IPR005650">
    <property type="entry name" value="BlaI_family"/>
</dbReference>
<proteinExistence type="inferred from homology"/>
<evidence type="ECO:0000256" key="2">
    <source>
        <dbReference type="ARBA" id="ARBA00023015"/>
    </source>
</evidence>
<dbReference type="Proteomes" id="UP000541352">
    <property type="component" value="Unassembled WGS sequence"/>
</dbReference>
<dbReference type="PIRSF" id="PIRSF019455">
    <property type="entry name" value="CopR_AtkY"/>
    <property type="match status" value="1"/>
</dbReference>
<evidence type="ECO:0000256" key="1">
    <source>
        <dbReference type="ARBA" id="ARBA00011046"/>
    </source>
</evidence>
<organism evidence="5 6">
    <name type="scientific">Runella defluvii</name>
    <dbReference type="NCBI Taxonomy" id="370973"/>
    <lineage>
        <taxon>Bacteria</taxon>
        <taxon>Pseudomonadati</taxon>
        <taxon>Bacteroidota</taxon>
        <taxon>Cytophagia</taxon>
        <taxon>Cytophagales</taxon>
        <taxon>Spirosomataceae</taxon>
        <taxon>Runella</taxon>
    </lineage>
</organism>
<dbReference type="AlphaFoldDB" id="A0A7W5ZRV4"/>
<keyword evidence="2" id="KW-0805">Transcription regulation</keyword>
<dbReference type="EMBL" id="JACIBY010000023">
    <property type="protein sequence ID" value="MBB3841958.1"/>
    <property type="molecule type" value="Genomic_DNA"/>
</dbReference>
<dbReference type="RefSeq" id="WP_183979973.1">
    <property type="nucleotide sequence ID" value="NZ_JACIBY010000023.1"/>
</dbReference>